<dbReference type="InterPro" id="IPR001138">
    <property type="entry name" value="Zn2Cys6_DnaBD"/>
</dbReference>
<dbReference type="Gene3D" id="4.10.240.10">
    <property type="entry name" value="Zn(2)-C6 fungal-type DNA-binding domain"/>
    <property type="match status" value="1"/>
</dbReference>
<keyword evidence="7" id="KW-0472">Membrane</keyword>
<feature type="region of interest" description="Disordered" evidence="6">
    <location>
        <begin position="71"/>
        <end position="103"/>
    </location>
</feature>
<dbReference type="InterPro" id="IPR007219">
    <property type="entry name" value="XnlR_reg_dom"/>
</dbReference>
<dbReference type="EMBL" id="LJZO01000001">
    <property type="protein sequence ID" value="ROW05043.1"/>
    <property type="molecule type" value="Genomic_DNA"/>
</dbReference>
<dbReference type="GO" id="GO:0008270">
    <property type="term" value="F:zinc ion binding"/>
    <property type="evidence" value="ECO:0007669"/>
    <property type="project" value="InterPro"/>
</dbReference>
<dbReference type="SUPFAM" id="SSF57701">
    <property type="entry name" value="Zn2/Cys6 DNA-binding domain"/>
    <property type="match status" value="1"/>
</dbReference>
<protein>
    <recommendedName>
        <fullName evidence="8">Zn(2)-C6 fungal-type domain-containing protein</fullName>
    </recommendedName>
</protein>
<evidence type="ECO:0000256" key="2">
    <source>
        <dbReference type="ARBA" id="ARBA00022723"/>
    </source>
</evidence>
<evidence type="ECO:0000256" key="1">
    <source>
        <dbReference type="ARBA" id="ARBA00004123"/>
    </source>
</evidence>
<comment type="caution">
    <text evidence="9">The sequence shown here is derived from an EMBL/GenBank/DDBJ whole genome shotgun (WGS) entry which is preliminary data.</text>
</comment>
<dbReference type="Pfam" id="PF00172">
    <property type="entry name" value="Zn_clus"/>
    <property type="match status" value="1"/>
</dbReference>
<keyword evidence="7" id="KW-0812">Transmembrane</keyword>
<name>A0A423WNP5_CYTCH</name>
<keyword evidence="7" id="KW-1133">Transmembrane helix</keyword>
<evidence type="ECO:0000259" key="8">
    <source>
        <dbReference type="PROSITE" id="PS50048"/>
    </source>
</evidence>
<dbReference type="GO" id="GO:0005634">
    <property type="term" value="C:nucleus"/>
    <property type="evidence" value="ECO:0007669"/>
    <property type="project" value="UniProtKB-SubCell"/>
</dbReference>
<dbReference type="AlphaFoldDB" id="A0A423WNP5"/>
<accession>A0A423WNP5</accession>
<keyword evidence="4" id="KW-0804">Transcription</keyword>
<dbReference type="OrthoDB" id="2123952at2759"/>
<dbReference type="CDD" id="cd12148">
    <property type="entry name" value="fungal_TF_MHR"/>
    <property type="match status" value="1"/>
</dbReference>
<feature type="compositionally biased region" description="Polar residues" evidence="6">
    <location>
        <begin position="581"/>
        <end position="590"/>
    </location>
</feature>
<dbReference type="InterPro" id="IPR050815">
    <property type="entry name" value="TF_fung"/>
</dbReference>
<dbReference type="PROSITE" id="PS00463">
    <property type="entry name" value="ZN2_CY6_FUNGAL_1"/>
    <property type="match status" value="1"/>
</dbReference>
<dbReference type="STRING" id="252740.A0A423WNP5"/>
<keyword evidence="5" id="KW-0539">Nucleus</keyword>
<comment type="subcellular location">
    <subcellularLocation>
        <location evidence="1">Nucleus</location>
    </subcellularLocation>
</comment>
<dbReference type="GO" id="GO:0000981">
    <property type="term" value="F:DNA-binding transcription factor activity, RNA polymerase II-specific"/>
    <property type="evidence" value="ECO:0007669"/>
    <property type="project" value="InterPro"/>
</dbReference>
<keyword evidence="3" id="KW-0805">Transcription regulation</keyword>
<keyword evidence="2" id="KW-0479">Metal-binding</keyword>
<dbReference type="Proteomes" id="UP000284375">
    <property type="component" value="Unassembled WGS sequence"/>
</dbReference>
<evidence type="ECO:0000313" key="10">
    <source>
        <dbReference type="Proteomes" id="UP000284375"/>
    </source>
</evidence>
<reference evidence="9 10" key="1">
    <citation type="submission" date="2015-09" db="EMBL/GenBank/DDBJ databases">
        <title>Host preference determinants of Valsa canker pathogens revealed by comparative genomics.</title>
        <authorList>
            <person name="Yin Z."/>
            <person name="Huang L."/>
        </authorList>
    </citation>
    <scope>NUCLEOTIDE SEQUENCE [LARGE SCALE GENOMIC DNA]</scope>
    <source>
        <strain evidence="9 10">YSFL</strain>
    </source>
</reference>
<dbReference type="PANTHER" id="PTHR47338:SF5">
    <property type="entry name" value="ZN(II)2CYS6 TRANSCRIPTION FACTOR (EUROFUNG)"/>
    <property type="match status" value="1"/>
</dbReference>
<feature type="region of interest" description="Disordered" evidence="6">
    <location>
        <begin position="541"/>
        <end position="698"/>
    </location>
</feature>
<feature type="transmembrane region" description="Helical" evidence="7">
    <location>
        <begin position="390"/>
        <end position="407"/>
    </location>
</feature>
<dbReference type="GO" id="GO:0006351">
    <property type="term" value="P:DNA-templated transcription"/>
    <property type="evidence" value="ECO:0007669"/>
    <property type="project" value="InterPro"/>
</dbReference>
<gene>
    <name evidence="9" type="ORF">VSDG_00513</name>
</gene>
<sequence>MSAVRATALRAGGACVRCRKGKTKCVYENGRAPCKNCSKGMHECYLPSESMSHGGHGVSPARVTHRVREALPSERASSGGAGAGDPRHGPAHSTAVASRNAAPANEKLGPEMLDQCERVINKVLPACVAFHKPSFIQQLRNNAVDAVMVNALLCTAARHSPMLIQRFGRSQGASQAAEHFGLKASNFIWLALDHPTLADIQALCLMVIHEWGSRSAVRAYIYLGQAARMAQMYRVVHGNTHQADPDRFLQDESFRRTLWLIYILDCFLTSSPGRYPALSKLDVKDVALPCEDMNFNFGNPVIVRTLDGNAPPGATAAAIMAPVGEFGHIVLATEAWRMVVEMMTTTTVETFSEEQCQMLEAKVAQVRSNLPHHFSDRPGQMELHITMGSGMTYAMIHLLLHCAAIFINRRRILQIVTSENFTMDAWRMSSQSQMQYVERILESSHSIISMLTALERATEPMAVCCLPIFMLFSGFTAGSTVAYLALKGLSPPHTHDSIHLMVEKCLRLMKEGAESWQLVLPWHRHLSVMSRVLNDIGLSEEPVSVSEDSRMQIQRSPSLKDDRMSQSDTQNEAMDYEQHAAPTSTPAPGTSQPPPQGSALQGTPQGISHDIPQTAPPAPMDSRESEPPRPRPAGVTTINGNSAGGVTPTGSPGAAGQDIKGDYKAESPAPASNGSNAGGSGSVPPPTKEGGGGVDMTPTELCAAFERQLLELDDLAAFMGGGVAPAPK</sequence>
<evidence type="ECO:0000256" key="5">
    <source>
        <dbReference type="ARBA" id="ARBA00023242"/>
    </source>
</evidence>
<evidence type="ECO:0000256" key="6">
    <source>
        <dbReference type="SAM" id="MobiDB-lite"/>
    </source>
</evidence>
<organism evidence="9 10">
    <name type="scientific">Cytospora chrysosperma</name>
    <name type="common">Cytospora canker fungus</name>
    <name type="synonym">Sphaeria chrysosperma</name>
    <dbReference type="NCBI Taxonomy" id="252740"/>
    <lineage>
        <taxon>Eukaryota</taxon>
        <taxon>Fungi</taxon>
        <taxon>Dikarya</taxon>
        <taxon>Ascomycota</taxon>
        <taxon>Pezizomycotina</taxon>
        <taxon>Sordariomycetes</taxon>
        <taxon>Sordariomycetidae</taxon>
        <taxon>Diaporthales</taxon>
        <taxon>Cytosporaceae</taxon>
        <taxon>Cytospora</taxon>
    </lineage>
</organism>
<dbReference type="InterPro" id="IPR036864">
    <property type="entry name" value="Zn2-C6_fun-type_DNA-bd_sf"/>
</dbReference>
<dbReference type="PANTHER" id="PTHR47338">
    <property type="entry name" value="ZN(II)2CYS6 TRANSCRIPTION FACTOR (EUROFUNG)-RELATED"/>
    <property type="match status" value="1"/>
</dbReference>
<feature type="transmembrane region" description="Helical" evidence="7">
    <location>
        <begin position="461"/>
        <end position="486"/>
    </location>
</feature>
<dbReference type="Pfam" id="PF04082">
    <property type="entry name" value="Fungal_trans"/>
    <property type="match status" value="1"/>
</dbReference>
<dbReference type="SMART" id="SM00906">
    <property type="entry name" value="Fungal_trans"/>
    <property type="match status" value="1"/>
</dbReference>
<dbReference type="GO" id="GO:0003677">
    <property type="term" value="F:DNA binding"/>
    <property type="evidence" value="ECO:0007669"/>
    <property type="project" value="InterPro"/>
</dbReference>
<evidence type="ECO:0000256" key="3">
    <source>
        <dbReference type="ARBA" id="ARBA00023015"/>
    </source>
</evidence>
<evidence type="ECO:0000313" key="9">
    <source>
        <dbReference type="EMBL" id="ROW05043.1"/>
    </source>
</evidence>
<proteinExistence type="predicted"/>
<evidence type="ECO:0000256" key="7">
    <source>
        <dbReference type="SAM" id="Phobius"/>
    </source>
</evidence>
<feature type="domain" description="Zn(2)-C6 fungal-type" evidence="8">
    <location>
        <begin position="14"/>
        <end position="46"/>
    </location>
</feature>
<evidence type="ECO:0000256" key="4">
    <source>
        <dbReference type="ARBA" id="ARBA00023163"/>
    </source>
</evidence>
<keyword evidence="10" id="KW-1185">Reference proteome</keyword>
<dbReference type="PROSITE" id="PS50048">
    <property type="entry name" value="ZN2_CY6_FUNGAL_2"/>
    <property type="match status" value="1"/>
</dbReference>
<dbReference type="CDD" id="cd00067">
    <property type="entry name" value="GAL4"/>
    <property type="match status" value="1"/>
</dbReference>